<evidence type="ECO:0008006" key="5">
    <source>
        <dbReference type="Google" id="ProtNLM"/>
    </source>
</evidence>
<dbReference type="EMBL" id="QYBB01000005">
    <property type="protein sequence ID" value="RYC32754.1"/>
    <property type="molecule type" value="Genomic_DNA"/>
</dbReference>
<reference evidence="3 4" key="2">
    <citation type="submission" date="2019-02" db="EMBL/GenBank/DDBJ databases">
        <title>'Lichenibacterium ramalinii' gen. nov. sp. nov., 'Lichenibacterium minor' gen. nov. sp. nov.</title>
        <authorList>
            <person name="Pankratov T."/>
        </authorList>
    </citation>
    <scope>NUCLEOTIDE SEQUENCE [LARGE SCALE GENOMIC DNA]</scope>
    <source>
        <strain evidence="3 4">RmlP026</strain>
    </source>
</reference>
<feature type="transmembrane region" description="Helical" evidence="2">
    <location>
        <begin position="110"/>
        <end position="132"/>
    </location>
</feature>
<organism evidence="3 4">
    <name type="scientific">Lichenibacterium minor</name>
    <dbReference type="NCBI Taxonomy" id="2316528"/>
    <lineage>
        <taxon>Bacteria</taxon>
        <taxon>Pseudomonadati</taxon>
        <taxon>Pseudomonadota</taxon>
        <taxon>Alphaproteobacteria</taxon>
        <taxon>Hyphomicrobiales</taxon>
        <taxon>Lichenihabitantaceae</taxon>
        <taxon>Lichenibacterium</taxon>
    </lineage>
</organism>
<evidence type="ECO:0000256" key="1">
    <source>
        <dbReference type="SAM" id="Coils"/>
    </source>
</evidence>
<evidence type="ECO:0000313" key="3">
    <source>
        <dbReference type="EMBL" id="RYC32754.1"/>
    </source>
</evidence>
<feature type="transmembrane region" description="Helical" evidence="2">
    <location>
        <begin position="30"/>
        <end position="55"/>
    </location>
</feature>
<comment type="caution">
    <text evidence="3">The sequence shown here is derived from an EMBL/GenBank/DDBJ whole genome shotgun (WGS) entry which is preliminary data.</text>
</comment>
<feature type="coiled-coil region" evidence="1">
    <location>
        <begin position="222"/>
        <end position="256"/>
    </location>
</feature>
<dbReference type="RefSeq" id="WP_129224751.1">
    <property type="nucleotide sequence ID" value="NZ_QYBB01000005.1"/>
</dbReference>
<proteinExistence type="predicted"/>
<dbReference type="Proteomes" id="UP000290759">
    <property type="component" value="Unassembled WGS sequence"/>
</dbReference>
<keyword evidence="1" id="KW-0175">Coiled coil</keyword>
<gene>
    <name evidence="3" type="ORF">D3273_06625</name>
</gene>
<evidence type="ECO:0000313" key="4">
    <source>
        <dbReference type="Proteomes" id="UP000290759"/>
    </source>
</evidence>
<feature type="transmembrane region" description="Helical" evidence="2">
    <location>
        <begin position="75"/>
        <end position="98"/>
    </location>
</feature>
<name>A0A4V1RUY3_9HYPH</name>
<keyword evidence="2" id="KW-1133">Transmembrane helix</keyword>
<sequence>MTDVYAARPVPSATDMVEGRHTHKRVSWSALFGGVVLVVSIQLLLSLLGAAIGFSTVDVNAGNTPSASTFGTGAGIWWVVSGCVSLFIGGYASAWLAGVEIRFDGFLHGLVTWGIATLLTLYLLTSAVGGLIGGGFSALGGLTSTLGSGIKSAAAPIADAAGISPDMIRQQAQAFLSPTTATDPAAMSPQDAQKEVASNLVTYEKGGADAPAAKQRIVAITAAQLKISQADAEKKFDDAQAKIAQAKAQAEQTAKAAADATASAASKTGFAVFVDLLLGAIFAGIGGSVAVARRGTLRRV</sequence>
<accession>A0A4V1RUY3</accession>
<keyword evidence="2" id="KW-0472">Membrane</keyword>
<keyword evidence="4" id="KW-1185">Reference proteome</keyword>
<reference evidence="3 4" key="1">
    <citation type="submission" date="2018-12" db="EMBL/GenBank/DDBJ databases">
        <authorList>
            <person name="Grouzdev D.S."/>
            <person name="Krutkina M.S."/>
        </authorList>
    </citation>
    <scope>NUCLEOTIDE SEQUENCE [LARGE SCALE GENOMIC DNA]</scope>
    <source>
        <strain evidence="3 4">RmlP026</strain>
    </source>
</reference>
<dbReference type="OrthoDB" id="7276301at2"/>
<feature type="transmembrane region" description="Helical" evidence="2">
    <location>
        <begin position="270"/>
        <end position="292"/>
    </location>
</feature>
<protein>
    <recommendedName>
        <fullName evidence="5">PhnA-like protein</fullName>
    </recommendedName>
</protein>
<dbReference type="AlphaFoldDB" id="A0A4V1RUY3"/>
<keyword evidence="2" id="KW-0812">Transmembrane</keyword>
<evidence type="ECO:0000256" key="2">
    <source>
        <dbReference type="SAM" id="Phobius"/>
    </source>
</evidence>